<name>A0ABU2E4B4_9BURK</name>
<sequence>MNQRAAIAVAAIATLLTLVGLLPVARTLANLTPSTSRAIYSATTT</sequence>
<dbReference type="RefSeq" id="WP_175893987.1">
    <property type="nucleotide sequence ID" value="NZ_CADFDQ010000005.1"/>
</dbReference>
<keyword evidence="2" id="KW-1185">Reference proteome</keyword>
<dbReference type="Proteomes" id="UP001248067">
    <property type="component" value="Unassembled WGS sequence"/>
</dbReference>
<protein>
    <submittedName>
        <fullName evidence="1">Uncharacterized protein</fullName>
    </submittedName>
</protein>
<comment type="caution">
    <text evidence="1">The sequence shown here is derived from an EMBL/GenBank/DDBJ whole genome shotgun (WGS) entry which is preliminary data.</text>
</comment>
<evidence type="ECO:0000313" key="2">
    <source>
        <dbReference type="Proteomes" id="UP001248067"/>
    </source>
</evidence>
<evidence type="ECO:0000313" key="1">
    <source>
        <dbReference type="EMBL" id="MDR8754685.1"/>
    </source>
</evidence>
<dbReference type="EMBL" id="VJSY01000021">
    <property type="protein sequence ID" value="MDR8754685.1"/>
    <property type="molecule type" value="Genomic_DNA"/>
</dbReference>
<organism evidence="1 2">
    <name type="scientific">Burkholderia pseudomultivorans</name>
    <dbReference type="NCBI Taxonomy" id="1207504"/>
    <lineage>
        <taxon>Bacteria</taxon>
        <taxon>Pseudomonadati</taxon>
        <taxon>Pseudomonadota</taxon>
        <taxon>Betaproteobacteria</taxon>
        <taxon>Burkholderiales</taxon>
        <taxon>Burkholderiaceae</taxon>
        <taxon>Burkholderia</taxon>
        <taxon>Burkholderia cepacia complex</taxon>
    </lineage>
</organism>
<accession>A0ABU2E4B4</accession>
<proteinExistence type="predicted"/>
<gene>
    <name evidence="1" type="ORF">FEQ00_03108</name>
</gene>
<reference evidence="1 2" key="1">
    <citation type="submission" date="2019-06" db="EMBL/GenBank/DDBJ databases">
        <title>Evolution of Burkholderia multivorans in the lungs of Cystic Fibrosis patients.</title>
        <authorList>
            <person name="Moreira L.M."/>
        </authorList>
    </citation>
    <scope>NUCLEOTIDE SEQUENCE [LARGE SCALE GENOMIC DNA]</scope>
    <source>
        <strain evidence="1 2">VC13239</strain>
    </source>
</reference>